<dbReference type="Gene3D" id="1.10.10.10">
    <property type="entry name" value="Winged helix-like DNA-binding domain superfamily/Winged helix DNA-binding domain"/>
    <property type="match status" value="1"/>
</dbReference>
<reference evidence="5 6" key="1">
    <citation type="submission" date="2018-11" db="EMBL/GenBank/DDBJ databases">
        <title>Trebonia kvetii gen.nov., sp.nov., a novel acidophilic actinobacterium, and proposal of the new actinobacterial family Treboniaceae fam. nov.</title>
        <authorList>
            <person name="Rapoport D."/>
            <person name="Sagova-Mareckova M."/>
            <person name="Sedlacek I."/>
            <person name="Provaznik J."/>
            <person name="Kralova S."/>
            <person name="Pavlinic D."/>
            <person name="Benes V."/>
            <person name="Kopecky J."/>
        </authorList>
    </citation>
    <scope>NUCLEOTIDE SEQUENCE [LARGE SCALE GENOMIC DNA]</scope>
    <source>
        <strain evidence="5 6">15Tr583</strain>
    </source>
</reference>
<name>A0A6P2BWJ2_9ACTN</name>
<protein>
    <submittedName>
        <fullName evidence="5">DeoR/GlpR transcriptional regulator</fullName>
    </submittedName>
</protein>
<dbReference type="PROSITE" id="PS51000">
    <property type="entry name" value="HTH_DEOR_2"/>
    <property type="match status" value="1"/>
</dbReference>
<evidence type="ECO:0000313" key="5">
    <source>
        <dbReference type="EMBL" id="TVZ02606.1"/>
    </source>
</evidence>
<dbReference type="InterPro" id="IPR036390">
    <property type="entry name" value="WH_DNA-bd_sf"/>
</dbReference>
<dbReference type="InterPro" id="IPR001034">
    <property type="entry name" value="DeoR_HTH"/>
</dbReference>
<dbReference type="AlphaFoldDB" id="A0A6P2BWJ2"/>
<dbReference type="InterPro" id="IPR037171">
    <property type="entry name" value="NagB/RpiA_transferase-like"/>
</dbReference>
<organism evidence="5 6">
    <name type="scientific">Trebonia kvetii</name>
    <dbReference type="NCBI Taxonomy" id="2480626"/>
    <lineage>
        <taxon>Bacteria</taxon>
        <taxon>Bacillati</taxon>
        <taxon>Actinomycetota</taxon>
        <taxon>Actinomycetes</taxon>
        <taxon>Streptosporangiales</taxon>
        <taxon>Treboniaceae</taxon>
        <taxon>Trebonia</taxon>
    </lineage>
</organism>
<dbReference type="InterPro" id="IPR050313">
    <property type="entry name" value="Carb_Metab_HTH_regulators"/>
</dbReference>
<keyword evidence="2" id="KW-0238">DNA-binding</keyword>
<keyword evidence="1" id="KW-0805">Transcription regulation</keyword>
<dbReference type="PANTHER" id="PTHR30363">
    <property type="entry name" value="HTH-TYPE TRANSCRIPTIONAL REGULATOR SRLR-RELATED"/>
    <property type="match status" value="1"/>
</dbReference>
<dbReference type="InterPro" id="IPR018356">
    <property type="entry name" value="Tscrpt_reg_HTH_DeoR_CS"/>
</dbReference>
<dbReference type="GO" id="GO:0003700">
    <property type="term" value="F:DNA-binding transcription factor activity"/>
    <property type="evidence" value="ECO:0007669"/>
    <property type="project" value="InterPro"/>
</dbReference>
<dbReference type="PROSITE" id="PS00894">
    <property type="entry name" value="HTH_DEOR_1"/>
    <property type="match status" value="1"/>
</dbReference>
<dbReference type="SMART" id="SM01134">
    <property type="entry name" value="DeoRC"/>
    <property type="match status" value="1"/>
</dbReference>
<dbReference type="EMBL" id="RPFW01000005">
    <property type="protein sequence ID" value="TVZ02606.1"/>
    <property type="molecule type" value="Genomic_DNA"/>
</dbReference>
<accession>A0A6P2BWJ2</accession>
<dbReference type="Proteomes" id="UP000460272">
    <property type="component" value="Unassembled WGS sequence"/>
</dbReference>
<keyword evidence="6" id="KW-1185">Reference proteome</keyword>
<dbReference type="InterPro" id="IPR014036">
    <property type="entry name" value="DeoR-like_C"/>
</dbReference>
<evidence type="ECO:0000256" key="3">
    <source>
        <dbReference type="ARBA" id="ARBA00023163"/>
    </source>
</evidence>
<feature type="domain" description="HTH deoR-type" evidence="4">
    <location>
        <begin position="6"/>
        <end position="61"/>
    </location>
</feature>
<dbReference type="Pfam" id="PF08220">
    <property type="entry name" value="HTH_DeoR"/>
    <property type="match status" value="1"/>
</dbReference>
<dbReference type="PANTHER" id="PTHR30363:SF44">
    <property type="entry name" value="AGA OPERON TRANSCRIPTIONAL REPRESSOR-RELATED"/>
    <property type="match status" value="1"/>
</dbReference>
<sequence>MVNMMPTQRRQAILAEVRKASAVSAEDLAGMFGVSVETIRRDLRGLRDQGLLELVYGGALSVQSTEGTFAVRSTTHHERKRALAALAASLVQPQDTIIIDIGTTALEVARALPADFCGRVLTNSVPVAMELSARDEIELLLSGGQVRAGDAACYGAQADAFFAQVFADKAFLGSGGVHAEAGLTDYYPHEVATRRVMIAHAGASYVLADSSKLGKVAVHRVCALAQVTAIVTNADNSNIAAEAAKALAAADCDILRAPVLETTPQQPG</sequence>
<evidence type="ECO:0000259" key="4">
    <source>
        <dbReference type="PROSITE" id="PS51000"/>
    </source>
</evidence>
<dbReference type="OrthoDB" id="7688673at2"/>
<dbReference type="InterPro" id="IPR036388">
    <property type="entry name" value="WH-like_DNA-bd_sf"/>
</dbReference>
<dbReference type="GO" id="GO:0003677">
    <property type="term" value="F:DNA binding"/>
    <property type="evidence" value="ECO:0007669"/>
    <property type="project" value="UniProtKB-KW"/>
</dbReference>
<keyword evidence="3" id="KW-0804">Transcription</keyword>
<dbReference type="PRINTS" id="PR00037">
    <property type="entry name" value="HTHLACR"/>
</dbReference>
<gene>
    <name evidence="5" type="ORF">EAS64_27940</name>
</gene>
<dbReference type="SUPFAM" id="SSF100950">
    <property type="entry name" value="NagB/RpiA/CoA transferase-like"/>
    <property type="match status" value="1"/>
</dbReference>
<evidence type="ECO:0000256" key="1">
    <source>
        <dbReference type="ARBA" id="ARBA00023015"/>
    </source>
</evidence>
<dbReference type="SMART" id="SM00420">
    <property type="entry name" value="HTH_DEOR"/>
    <property type="match status" value="1"/>
</dbReference>
<comment type="caution">
    <text evidence="5">The sequence shown here is derived from an EMBL/GenBank/DDBJ whole genome shotgun (WGS) entry which is preliminary data.</text>
</comment>
<proteinExistence type="predicted"/>
<dbReference type="Pfam" id="PF00455">
    <property type="entry name" value="DeoRC"/>
    <property type="match status" value="1"/>
</dbReference>
<dbReference type="SUPFAM" id="SSF46785">
    <property type="entry name" value="Winged helix' DNA-binding domain"/>
    <property type="match status" value="1"/>
</dbReference>
<evidence type="ECO:0000313" key="6">
    <source>
        <dbReference type="Proteomes" id="UP000460272"/>
    </source>
</evidence>
<evidence type="ECO:0000256" key="2">
    <source>
        <dbReference type="ARBA" id="ARBA00023125"/>
    </source>
</evidence>